<dbReference type="Proteomes" id="UP000270296">
    <property type="component" value="Unassembled WGS sequence"/>
</dbReference>
<proteinExistence type="predicted"/>
<name>A0A183IKY8_9BILA</name>
<gene>
    <name evidence="1" type="ORF">SBAD_LOCUS4284</name>
</gene>
<dbReference type="AlphaFoldDB" id="A0A183IKY8"/>
<reference evidence="3" key="1">
    <citation type="submission" date="2016-06" db="UniProtKB">
        <authorList>
            <consortium name="WormBaseParasite"/>
        </authorList>
    </citation>
    <scope>IDENTIFICATION</scope>
</reference>
<dbReference type="EMBL" id="UZAM01008230">
    <property type="protein sequence ID" value="VDP03897.1"/>
    <property type="molecule type" value="Genomic_DNA"/>
</dbReference>
<keyword evidence="2" id="KW-1185">Reference proteome</keyword>
<dbReference type="WBParaSite" id="SBAD_0000446801-mRNA-1">
    <property type="protein sequence ID" value="SBAD_0000446801-mRNA-1"/>
    <property type="gene ID" value="SBAD_0000446801"/>
</dbReference>
<accession>A0A183IKY8</accession>
<protein>
    <submittedName>
        <fullName evidence="1 3">Uncharacterized protein</fullName>
    </submittedName>
</protein>
<evidence type="ECO:0000313" key="3">
    <source>
        <dbReference type="WBParaSite" id="SBAD_0000446801-mRNA-1"/>
    </source>
</evidence>
<evidence type="ECO:0000313" key="2">
    <source>
        <dbReference type="Proteomes" id="UP000270296"/>
    </source>
</evidence>
<evidence type="ECO:0000313" key="1">
    <source>
        <dbReference type="EMBL" id="VDP03897.1"/>
    </source>
</evidence>
<reference evidence="1 2" key="2">
    <citation type="submission" date="2018-11" db="EMBL/GenBank/DDBJ databases">
        <authorList>
            <consortium name="Pathogen Informatics"/>
        </authorList>
    </citation>
    <scope>NUCLEOTIDE SEQUENCE [LARGE SCALE GENOMIC DNA]</scope>
</reference>
<organism evidence="3">
    <name type="scientific">Soboliphyme baturini</name>
    <dbReference type="NCBI Taxonomy" id="241478"/>
    <lineage>
        <taxon>Eukaryota</taxon>
        <taxon>Metazoa</taxon>
        <taxon>Ecdysozoa</taxon>
        <taxon>Nematoda</taxon>
        <taxon>Enoplea</taxon>
        <taxon>Dorylaimia</taxon>
        <taxon>Dioctophymatida</taxon>
        <taxon>Dioctophymatoidea</taxon>
        <taxon>Soboliphymatidae</taxon>
        <taxon>Soboliphyme</taxon>
    </lineage>
</organism>
<sequence>MLNLSLRLDRPQFRDNRTYLTVAKQRNRRRQPQHLQSFTEPSIPQRKVIKVRKIDAGSKPPSTTATRTLAIRLDNENRRTTNQGQRIMVSLEIYMIIATIAASHRIGSPMCDQGQVLSAPSKWGVSNSSWTGDHGRDCAGSSYFYSYNTRST</sequence>